<reference evidence="6 7" key="1">
    <citation type="submission" date="2016-10" db="EMBL/GenBank/DDBJ databases">
        <authorList>
            <person name="Varghese N."/>
            <person name="Submissions S."/>
        </authorList>
    </citation>
    <scope>NUCLEOTIDE SEQUENCE [LARGE SCALE GENOMIC DNA]</scope>
    <source>
        <strain evidence="7">ATCC 20501</strain>
        <strain evidence="5 6">CGMCC 4.3529</strain>
    </source>
</reference>
<keyword evidence="2" id="KW-0472">Membrane</keyword>
<dbReference type="Pfam" id="PF08044">
    <property type="entry name" value="DUF1707"/>
    <property type="match status" value="1"/>
</dbReference>
<accession>A0A1H6EHL3</accession>
<dbReference type="PANTHER" id="PTHR40763:SF4">
    <property type="entry name" value="DUF1707 DOMAIN-CONTAINING PROTEIN"/>
    <property type="match status" value="1"/>
</dbReference>
<protein>
    <recommendedName>
        <fullName evidence="3">DUF1707 domain-containing protein</fullName>
    </recommendedName>
</protein>
<dbReference type="AlphaFoldDB" id="A0A1H6EHL3"/>
<evidence type="ECO:0000256" key="2">
    <source>
        <dbReference type="SAM" id="Phobius"/>
    </source>
</evidence>
<evidence type="ECO:0000313" key="6">
    <source>
        <dbReference type="Proteomes" id="UP000199690"/>
    </source>
</evidence>
<proteinExistence type="predicted"/>
<keyword evidence="2" id="KW-1133">Transmembrane helix</keyword>
<sequence length="143" mass="15562">MTGADSGAMRASDADREAVAQRLRAALDEGRLTLAEYDERLQQAFAATTYGELAPLTSDLPELAPPKPSKQVAKREKRKRKQIKEWRDWGGTAVILVGIWLVTSIASGGATFFWPMIPLGIWAAVILSDLVFGSGGKSERSED</sequence>
<name>A0A1H6EHL3_9PSEU</name>
<evidence type="ECO:0000313" key="7">
    <source>
        <dbReference type="Proteomes" id="UP000236729"/>
    </source>
</evidence>
<dbReference type="Proteomes" id="UP000199690">
    <property type="component" value="Unassembled WGS sequence"/>
</dbReference>
<dbReference type="PANTHER" id="PTHR40763">
    <property type="entry name" value="MEMBRANE PROTEIN-RELATED"/>
    <property type="match status" value="1"/>
</dbReference>
<feature type="transmembrane region" description="Helical" evidence="2">
    <location>
        <begin position="86"/>
        <end position="106"/>
    </location>
</feature>
<dbReference type="SMR" id="A0A1H6EHL3"/>
<keyword evidence="6" id="KW-1185">Reference proteome</keyword>
<dbReference type="InterPro" id="IPR012551">
    <property type="entry name" value="DUF1707_SHOCT-like"/>
</dbReference>
<dbReference type="Proteomes" id="UP000236729">
    <property type="component" value="Unassembled WGS sequence"/>
</dbReference>
<evidence type="ECO:0000313" key="4">
    <source>
        <dbReference type="EMBL" id="SEG96436.1"/>
    </source>
</evidence>
<feature type="transmembrane region" description="Helical" evidence="2">
    <location>
        <begin position="112"/>
        <end position="132"/>
    </location>
</feature>
<reference evidence="4" key="2">
    <citation type="submission" date="2016-10" db="EMBL/GenBank/DDBJ databases">
        <authorList>
            <person name="de Groot N.N."/>
        </authorList>
    </citation>
    <scope>NUCLEOTIDE SEQUENCE [LARGE SCALE GENOMIC DNA]</scope>
    <source>
        <strain evidence="4">ATCC 20501</strain>
    </source>
</reference>
<evidence type="ECO:0000313" key="5">
    <source>
        <dbReference type="EMBL" id="SFD19203.1"/>
    </source>
</evidence>
<accession>A0A1I1QIW9</accession>
<dbReference type="EMBL" id="FNVB01000011">
    <property type="protein sequence ID" value="SEG96436.1"/>
    <property type="molecule type" value="Genomic_DNA"/>
</dbReference>
<dbReference type="RefSeq" id="WP_093350215.1">
    <property type="nucleotide sequence ID" value="NZ_FNVB01000011.1"/>
</dbReference>
<evidence type="ECO:0000256" key="1">
    <source>
        <dbReference type="SAM" id="MobiDB-lite"/>
    </source>
</evidence>
<keyword evidence="2" id="KW-0812">Transmembrane</keyword>
<evidence type="ECO:0000259" key="3">
    <source>
        <dbReference type="Pfam" id="PF08044"/>
    </source>
</evidence>
<dbReference type="EMBL" id="FOME01000003">
    <property type="protein sequence ID" value="SFD19203.1"/>
    <property type="molecule type" value="Genomic_DNA"/>
</dbReference>
<organism evidence="4 7">
    <name type="scientific">Saccharopolyspora kobensis</name>
    <dbReference type="NCBI Taxonomy" id="146035"/>
    <lineage>
        <taxon>Bacteria</taxon>
        <taxon>Bacillati</taxon>
        <taxon>Actinomycetota</taxon>
        <taxon>Actinomycetes</taxon>
        <taxon>Pseudonocardiales</taxon>
        <taxon>Pseudonocardiaceae</taxon>
        <taxon>Saccharopolyspora</taxon>
    </lineage>
</organism>
<feature type="region of interest" description="Disordered" evidence="1">
    <location>
        <begin position="57"/>
        <end position="78"/>
    </location>
</feature>
<gene>
    <name evidence="4" type="ORF">SAMN02982929_06421</name>
    <name evidence="5" type="ORF">SAMN05216506_1035</name>
</gene>
<feature type="domain" description="DUF1707" evidence="3">
    <location>
        <begin position="9"/>
        <end position="61"/>
    </location>
</feature>